<dbReference type="InterPro" id="IPR018077">
    <property type="entry name" value="Glyco_hydro_fam25_subgr"/>
</dbReference>
<proteinExistence type="inferred from homology"/>
<evidence type="ECO:0000313" key="6">
    <source>
        <dbReference type="EMBL" id="KFI49735.1"/>
    </source>
</evidence>
<dbReference type="AlphaFoldDB" id="A0A086ZT85"/>
<dbReference type="SMART" id="SM00257">
    <property type="entry name" value="LysM"/>
    <property type="match status" value="2"/>
</dbReference>
<dbReference type="CDD" id="cd06417">
    <property type="entry name" value="GH25_LysA-like"/>
    <property type="match status" value="1"/>
</dbReference>
<dbReference type="SUPFAM" id="SSF54106">
    <property type="entry name" value="LysM domain"/>
    <property type="match status" value="1"/>
</dbReference>
<protein>
    <submittedName>
        <fullName evidence="6">Glycosyl hydrolases family 25,lysozyme</fullName>
    </submittedName>
</protein>
<dbReference type="PANTHER" id="PTHR34135:SF2">
    <property type="entry name" value="LYSOZYME"/>
    <property type="match status" value="1"/>
</dbReference>
<feature type="compositionally biased region" description="Pro residues" evidence="4">
    <location>
        <begin position="251"/>
        <end position="263"/>
    </location>
</feature>
<dbReference type="SUPFAM" id="SSF51445">
    <property type="entry name" value="(Trans)glycosidases"/>
    <property type="match status" value="1"/>
</dbReference>
<evidence type="ECO:0000256" key="4">
    <source>
        <dbReference type="SAM" id="MobiDB-lite"/>
    </source>
</evidence>
<evidence type="ECO:0000256" key="3">
    <source>
        <dbReference type="ARBA" id="ARBA00023295"/>
    </source>
</evidence>
<dbReference type="GO" id="GO:0009253">
    <property type="term" value="P:peptidoglycan catabolic process"/>
    <property type="evidence" value="ECO:0007669"/>
    <property type="project" value="InterPro"/>
</dbReference>
<dbReference type="STRING" id="1437608.GCA_000771645_00983"/>
<keyword evidence="3" id="KW-0326">Glycosidase</keyword>
<dbReference type="Gene3D" id="3.20.20.80">
    <property type="entry name" value="Glycosidases"/>
    <property type="match status" value="1"/>
</dbReference>
<dbReference type="GO" id="GO:0003796">
    <property type="term" value="F:lysozyme activity"/>
    <property type="evidence" value="ECO:0007669"/>
    <property type="project" value="InterPro"/>
</dbReference>
<dbReference type="Proteomes" id="UP000029108">
    <property type="component" value="Unassembled WGS sequence"/>
</dbReference>
<dbReference type="PROSITE" id="PS51904">
    <property type="entry name" value="GLYCOSYL_HYDROL_F25_2"/>
    <property type="match status" value="1"/>
</dbReference>
<dbReference type="GO" id="GO:0016052">
    <property type="term" value="P:carbohydrate catabolic process"/>
    <property type="evidence" value="ECO:0007669"/>
    <property type="project" value="TreeGrafter"/>
</dbReference>
<dbReference type="InterPro" id="IPR017853">
    <property type="entry name" value="GH"/>
</dbReference>
<dbReference type="Pfam" id="PF01183">
    <property type="entry name" value="Glyco_hydro_25"/>
    <property type="match status" value="1"/>
</dbReference>
<comment type="similarity">
    <text evidence="1">Belongs to the glycosyl hydrolase 25 family.</text>
</comment>
<keyword evidence="2 6" id="KW-0378">Hydrolase</keyword>
<evidence type="ECO:0000256" key="2">
    <source>
        <dbReference type="ARBA" id="ARBA00022801"/>
    </source>
</evidence>
<accession>A0A086ZT85</accession>
<organism evidence="6 7">
    <name type="scientific">Bifidobacterium biavatii DSM 23969</name>
    <dbReference type="NCBI Taxonomy" id="1437608"/>
    <lineage>
        <taxon>Bacteria</taxon>
        <taxon>Bacillati</taxon>
        <taxon>Actinomycetota</taxon>
        <taxon>Actinomycetes</taxon>
        <taxon>Bifidobacteriales</taxon>
        <taxon>Bifidobacteriaceae</taxon>
        <taxon>Bifidobacterium</taxon>
    </lineage>
</organism>
<evidence type="ECO:0000256" key="1">
    <source>
        <dbReference type="ARBA" id="ARBA00010646"/>
    </source>
</evidence>
<gene>
    <name evidence="6" type="ORF">BBIA_1423</name>
</gene>
<dbReference type="InterPro" id="IPR018392">
    <property type="entry name" value="LysM"/>
</dbReference>
<dbReference type="Gene3D" id="3.10.350.10">
    <property type="entry name" value="LysM domain"/>
    <property type="match status" value="1"/>
</dbReference>
<evidence type="ECO:0000313" key="7">
    <source>
        <dbReference type="Proteomes" id="UP000029108"/>
    </source>
</evidence>
<evidence type="ECO:0000259" key="5">
    <source>
        <dbReference type="SMART" id="SM00257"/>
    </source>
</evidence>
<dbReference type="InterPro" id="IPR002053">
    <property type="entry name" value="Glyco_hydro_25"/>
</dbReference>
<dbReference type="PANTHER" id="PTHR34135">
    <property type="entry name" value="LYSOZYME"/>
    <property type="match status" value="1"/>
</dbReference>
<dbReference type="EMBL" id="JGYN01000020">
    <property type="protein sequence ID" value="KFI49735.1"/>
    <property type="molecule type" value="Genomic_DNA"/>
</dbReference>
<dbReference type="eggNOG" id="COG3757">
    <property type="taxonomic scope" value="Bacteria"/>
</dbReference>
<keyword evidence="7" id="KW-1185">Reference proteome</keyword>
<feature type="domain" description="LysM" evidence="5">
    <location>
        <begin position="330"/>
        <end position="370"/>
    </location>
</feature>
<dbReference type="CDD" id="cd00118">
    <property type="entry name" value="LysM"/>
    <property type="match status" value="1"/>
</dbReference>
<dbReference type="Pfam" id="PF01476">
    <property type="entry name" value="LysM"/>
    <property type="match status" value="2"/>
</dbReference>
<name>A0A086ZT85_9BIFI</name>
<feature type="domain" description="LysM" evidence="5">
    <location>
        <begin position="272"/>
        <end position="315"/>
    </location>
</feature>
<dbReference type="GO" id="GO:0016998">
    <property type="term" value="P:cell wall macromolecule catabolic process"/>
    <property type="evidence" value="ECO:0007669"/>
    <property type="project" value="InterPro"/>
</dbReference>
<sequence>MRRQSHWGFPIREDKGMSKIKHRLLATVALLLAMLTVTPSAMADMRGIDVSSWQSPTVTCTADYDFAVVKATQGTGFTNGYMTSQARCVQQRGKSLGFYHYAGGGNATAEADYFVNTVRPYIGRAILVLDWEGYQNAAWGDSNWVRVFVNRVHARTGVWPLVYTSAAYLYQIPADVRSHCGLWVAQYANNNATGYQTRPWNYGRYGEAMRQYTSNGRIAGYAGPLDLNYFRGTTAQWNKYANPGNTTVTPAPTPQPQPAPQPSRPNTGNGYSVVVRSGDTISGIAARTGLWPVTAWSVPSGNIHRIWPGQTVTYRGNSSPTASAGTGTRIHVVRSGETLSGIFGASGWQRVAQLNNLRNPNLIYPGQQLRY</sequence>
<dbReference type="SMART" id="SM00641">
    <property type="entry name" value="Glyco_25"/>
    <property type="match status" value="1"/>
</dbReference>
<dbReference type="InterPro" id="IPR036779">
    <property type="entry name" value="LysM_dom_sf"/>
</dbReference>
<feature type="region of interest" description="Disordered" evidence="4">
    <location>
        <begin position="240"/>
        <end position="271"/>
    </location>
</feature>
<comment type="caution">
    <text evidence="6">The sequence shown here is derived from an EMBL/GenBank/DDBJ whole genome shotgun (WGS) entry which is preliminary data.</text>
</comment>
<reference evidence="6 7" key="1">
    <citation type="submission" date="2014-03" db="EMBL/GenBank/DDBJ databases">
        <title>Genomics of Bifidobacteria.</title>
        <authorList>
            <person name="Ventura M."/>
            <person name="Milani C."/>
            <person name="Lugli G.A."/>
        </authorList>
    </citation>
    <scope>NUCLEOTIDE SEQUENCE [LARGE SCALE GENOMIC DNA]</scope>
    <source>
        <strain evidence="6 7">DSM 23969</strain>
    </source>
</reference>